<dbReference type="EMBL" id="PCWR01000056">
    <property type="protein sequence ID" value="PIR06463.1"/>
    <property type="molecule type" value="Genomic_DNA"/>
</dbReference>
<protein>
    <submittedName>
        <fullName evidence="2">Uncharacterized protein</fullName>
    </submittedName>
</protein>
<comment type="caution">
    <text evidence="2">The sequence shown here is derived from an EMBL/GenBank/DDBJ whole genome shotgun (WGS) entry which is preliminary data.</text>
</comment>
<dbReference type="AlphaFoldDB" id="A0A2H0NC49"/>
<keyword evidence="1" id="KW-0472">Membrane</keyword>
<organism evidence="2 3">
    <name type="scientific">Candidatus Jorgensenbacteria bacterium CG11_big_fil_rev_8_21_14_0_20_38_23</name>
    <dbReference type="NCBI Taxonomy" id="1974594"/>
    <lineage>
        <taxon>Bacteria</taxon>
        <taxon>Candidatus Joergenseniibacteriota</taxon>
    </lineage>
</organism>
<reference evidence="2 3" key="1">
    <citation type="submission" date="2017-09" db="EMBL/GenBank/DDBJ databases">
        <title>Depth-based differentiation of microbial function through sediment-hosted aquifers and enrichment of novel symbionts in the deep terrestrial subsurface.</title>
        <authorList>
            <person name="Probst A.J."/>
            <person name="Ladd B."/>
            <person name="Jarett J.K."/>
            <person name="Geller-Mcgrath D.E."/>
            <person name="Sieber C.M."/>
            <person name="Emerson J.B."/>
            <person name="Anantharaman K."/>
            <person name="Thomas B.C."/>
            <person name="Malmstrom R."/>
            <person name="Stieglmeier M."/>
            <person name="Klingl A."/>
            <person name="Woyke T."/>
            <person name="Ryan C.M."/>
            <person name="Banfield J.F."/>
        </authorList>
    </citation>
    <scope>NUCLEOTIDE SEQUENCE [LARGE SCALE GENOMIC DNA]</scope>
    <source>
        <strain evidence="2">CG11_big_fil_rev_8_21_14_0_20_38_23</strain>
    </source>
</reference>
<sequence length="159" mass="18346">MDKTNKEIIEQLKRLKNIQPDIAFVQNSWRLILTSPVSQPKIWFWPAKLALALTLIFLLLGAVYFTLIFNNKPTLSSNNFNSQFLTKEFDNLAINIQFQELSYYQKINQVIASALVEISQSNNHLNPQTLKNEGEKLDQLLNPPQNPSHIEELLNKIIL</sequence>
<gene>
    <name evidence="2" type="ORF">COV54_02560</name>
</gene>
<evidence type="ECO:0000256" key="1">
    <source>
        <dbReference type="SAM" id="Phobius"/>
    </source>
</evidence>
<feature type="transmembrane region" description="Helical" evidence="1">
    <location>
        <begin position="49"/>
        <end position="69"/>
    </location>
</feature>
<evidence type="ECO:0000313" key="2">
    <source>
        <dbReference type="EMBL" id="PIR06463.1"/>
    </source>
</evidence>
<name>A0A2H0NC49_9BACT</name>
<dbReference type="Proteomes" id="UP000228867">
    <property type="component" value="Unassembled WGS sequence"/>
</dbReference>
<keyword evidence="1" id="KW-0812">Transmembrane</keyword>
<evidence type="ECO:0000313" key="3">
    <source>
        <dbReference type="Proteomes" id="UP000228867"/>
    </source>
</evidence>
<accession>A0A2H0NC49</accession>
<keyword evidence="1" id="KW-1133">Transmembrane helix</keyword>
<proteinExistence type="predicted"/>